<comment type="function">
    <text evidence="10">May function as histone H3 lysine demethylase and be involved in regulation of gene expression.</text>
</comment>
<dbReference type="InterPro" id="IPR001841">
    <property type="entry name" value="Znf_RING"/>
</dbReference>
<keyword evidence="7" id="KW-0560">Oxidoreductase</keyword>
<evidence type="ECO:0000256" key="1">
    <source>
        <dbReference type="ARBA" id="ARBA00001954"/>
    </source>
</evidence>
<dbReference type="GO" id="GO:0008270">
    <property type="term" value="F:zinc ion binding"/>
    <property type="evidence" value="ECO:0007669"/>
    <property type="project" value="UniProtKB-KW"/>
</dbReference>
<evidence type="ECO:0000256" key="2">
    <source>
        <dbReference type="ARBA" id="ARBA00004123"/>
    </source>
</evidence>
<dbReference type="InterPro" id="IPR045109">
    <property type="entry name" value="LSDs-like"/>
</dbReference>
<evidence type="ECO:0008006" key="17">
    <source>
        <dbReference type="Google" id="ProtNLM"/>
    </source>
</evidence>
<feature type="compositionally biased region" description="Basic and acidic residues" evidence="12">
    <location>
        <begin position="37"/>
        <end position="55"/>
    </location>
</feature>
<feature type="domain" description="RING-type" evidence="13">
    <location>
        <begin position="203"/>
        <end position="250"/>
    </location>
</feature>
<reference evidence="16" key="1">
    <citation type="submission" date="2013-09" db="EMBL/GenBank/DDBJ databases">
        <title>Corchorus olitorius genome sequencing.</title>
        <authorList>
            <person name="Alam M."/>
            <person name="Haque M.S."/>
            <person name="Islam M.S."/>
            <person name="Emdad E.M."/>
            <person name="Islam M.M."/>
            <person name="Ahmed B."/>
            <person name="Halim A."/>
            <person name="Hossen Q.M.M."/>
            <person name="Hossain M.Z."/>
            <person name="Ahmed R."/>
            <person name="Khan M.M."/>
            <person name="Islam R."/>
            <person name="Rashid M.M."/>
            <person name="Khan S.A."/>
            <person name="Rahman M.S."/>
            <person name="Alam M."/>
            <person name="Yahiya A.S."/>
            <person name="Khan M.S."/>
            <person name="Azam M.S."/>
            <person name="Haque T."/>
            <person name="Lashkar M.Z.H."/>
            <person name="Akhand A.I."/>
            <person name="Morshed G."/>
            <person name="Roy S."/>
            <person name="Uddin K.S."/>
            <person name="Rabeya T."/>
            <person name="Hossain A.S."/>
            <person name="Chowdhury A."/>
            <person name="Snigdha A.R."/>
            <person name="Mortoza M.S."/>
            <person name="Matin S.A."/>
            <person name="Hoque S.M.E."/>
            <person name="Islam M.K."/>
            <person name="Roy D.K."/>
            <person name="Haider R."/>
            <person name="Moosa M.M."/>
            <person name="Elias S.M."/>
            <person name="Hasan A.M."/>
            <person name="Jahan S."/>
            <person name="Shafiuddin M."/>
            <person name="Mahmood N."/>
            <person name="Shommy N.S."/>
        </authorList>
    </citation>
    <scope>NUCLEOTIDE SEQUENCE [LARGE SCALE GENOMIC DNA]</scope>
    <source>
        <strain evidence="16">cv. O-4</strain>
    </source>
</reference>
<feature type="compositionally biased region" description="Basic residues" evidence="12">
    <location>
        <begin position="13"/>
        <end position="23"/>
    </location>
</feature>
<keyword evidence="16" id="KW-1185">Reference proteome</keyword>
<dbReference type="GO" id="GO:0000785">
    <property type="term" value="C:chromatin"/>
    <property type="evidence" value="ECO:0007669"/>
    <property type="project" value="TreeGrafter"/>
</dbReference>
<evidence type="ECO:0000256" key="5">
    <source>
        <dbReference type="ARBA" id="ARBA00022771"/>
    </source>
</evidence>
<protein>
    <recommendedName>
        <fullName evidence="17">Zinc finger, RING-type</fullName>
    </recommendedName>
</protein>
<comment type="similarity">
    <text evidence="3">Belongs to the JARID1 histone demethylase family.</text>
</comment>
<feature type="region of interest" description="Disordered" evidence="12">
    <location>
        <begin position="92"/>
        <end position="195"/>
    </location>
</feature>
<dbReference type="GO" id="GO:0032454">
    <property type="term" value="F:histone H3K9 demethylase activity"/>
    <property type="evidence" value="ECO:0007669"/>
    <property type="project" value="InterPro"/>
</dbReference>
<comment type="subcellular location">
    <subcellularLocation>
        <location evidence="2">Nucleus</location>
    </subcellularLocation>
</comment>
<gene>
    <name evidence="15" type="ORF">COLO4_17144</name>
</gene>
<feature type="domain" description="JmjC" evidence="14">
    <location>
        <begin position="651"/>
        <end position="870"/>
    </location>
</feature>
<feature type="compositionally biased region" description="Basic and acidic residues" evidence="12">
    <location>
        <begin position="113"/>
        <end position="127"/>
    </location>
</feature>
<keyword evidence="5 11" id="KW-0863">Zinc-finger</keyword>
<evidence type="ECO:0000313" key="15">
    <source>
        <dbReference type="EMBL" id="OMO93052.1"/>
    </source>
</evidence>
<accession>A0A1R3JDZ5</accession>
<evidence type="ECO:0000256" key="3">
    <source>
        <dbReference type="ARBA" id="ARBA00006801"/>
    </source>
</evidence>
<dbReference type="GO" id="GO:0006357">
    <property type="term" value="P:regulation of transcription by RNA polymerase II"/>
    <property type="evidence" value="ECO:0007669"/>
    <property type="project" value="TreeGrafter"/>
</dbReference>
<proteinExistence type="inferred from homology"/>
<evidence type="ECO:0000256" key="9">
    <source>
        <dbReference type="ARBA" id="ARBA00023242"/>
    </source>
</evidence>
<dbReference type="SMART" id="SM00558">
    <property type="entry name" value="JmjC"/>
    <property type="match status" value="1"/>
</dbReference>
<dbReference type="GO" id="GO:0003712">
    <property type="term" value="F:transcription coregulator activity"/>
    <property type="evidence" value="ECO:0007669"/>
    <property type="project" value="TreeGrafter"/>
</dbReference>
<dbReference type="PANTHER" id="PTHR12549:SF11">
    <property type="entry name" value="LYSINE-SPECIFIC DEMETHYLASE JMJ25"/>
    <property type="match status" value="1"/>
</dbReference>
<sequence>MEEKTENKEIIKKKTKQQPKKGKKQEDVKKVGGVGKVYEDRSNVENLSVRKEDNGKAAAFGVGESLKERLRPPVGGKRKNYCFDELFEEEADEGFPGKKRKSAGKKKKKVSKAKVEDGGEREYRSGEEDLDNEEEENVNKSKRKGGSKRREPKSEENGEKEVKEGITRKPNRKSKIPERLGESVSDNTTSKKKRPGLSQSLLCHQCQRNDNGRVVNCTVCKSIRYCIPCITNWYPKMSEKEFTVSCPVCRGNCNCRSCLCLERLSKEKKAVVTKALKQEFSDEEKLLHCRYLLQKLLPYIRQFSEEQMMEKNMEARIQGLLLSEIRLKQAACYKKERVYCNNCRTSIVDFHRTCPECNYDLCLICCREIREGQLKGGGKEVIVQYVDRGSEYLHGEFDPSIVANREKPLDSPLKTNCSGHEEVGSKWKANENGSIPCPPKDMGGCGESLLELRCMFSENAVVELVEASERIARDINLENLPKLTSKQCPCYNSTAEAHLGDFKLCKASSRENSNDNHLYCPAAMDIQDGDLQHFQCHWARGEPVIVTEVLENASGLSWEPMVMWRAFRQIRNTKHGLHLDVTAIDCLDWCEVEINIHQFFEGYTKARFDDKGWPQILKLKDWPPSDKFQERLPRHHAEFIRSLPFKEYTHSESGILNLATKLPEKSLRPDLGPKTYIAYGVAQELRRGDSVTKLHCDMSDAVNVLMHTAEVKLDQDKLKKIKNLKQRHHEQDQKELYGMDVKVEKEPSDGYCDTAGAVWDIFRRQDVPKLKDYLKKHFKEFRHIYCSPVQQVVDPVHDQTLFLTLEHKKKLKQEFGIEPWTFIQKVGEAVFIPAGCPHQVRNIKSCIKVAVDFVSPENTGECIDLTDEFRLLPHGHRSKEDKLEIWKMILHAMCETVNHLDKKAKIELNLRPPNHR</sequence>
<dbReference type="FunFam" id="2.60.120.650:FF:000026">
    <property type="entry name" value="Transcription factor jumonji domain-containing protein"/>
    <property type="match status" value="1"/>
</dbReference>
<keyword evidence="8" id="KW-0408">Iron</keyword>
<dbReference type="Proteomes" id="UP000187203">
    <property type="component" value="Unassembled WGS sequence"/>
</dbReference>
<evidence type="ECO:0000256" key="6">
    <source>
        <dbReference type="ARBA" id="ARBA00022833"/>
    </source>
</evidence>
<dbReference type="AlphaFoldDB" id="A0A1R3JDZ5"/>
<feature type="compositionally biased region" description="Basic and acidic residues" evidence="12">
    <location>
        <begin position="1"/>
        <end position="12"/>
    </location>
</feature>
<dbReference type="SUPFAM" id="SSF51197">
    <property type="entry name" value="Clavaminate synthase-like"/>
    <property type="match status" value="1"/>
</dbReference>
<keyword evidence="6" id="KW-0862">Zinc</keyword>
<keyword evidence="4" id="KW-0479">Metal-binding</keyword>
<evidence type="ECO:0000256" key="8">
    <source>
        <dbReference type="ARBA" id="ARBA00023004"/>
    </source>
</evidence>
<feature type="compositionally biased region" description="Basic and acidic residues" evidence="12">
    <location>
        <begin position="148"/>
        <end position="167"/>
    </location>
</feature>
<feature type="compositionally biased region" description="Basic residues" evidence="12">
    <location>
        <begin position="97"/>
        <end position="112"/>
    </location>
</feature>
<dbReference type="Pfam" id="PF02373">
    <property type="entry name" value="JmjC"/>
    <property type="match status" value="1"/>
</dbReference>
<dbReference type="GO" id="GO:0031490">
    <property type="term" value="F:chromatin DNA binding"/>
    <property type="evidence" value="ECO:0007669"/>
    <property type="project" value="TreeGrafter"/>
</dbReference>
<evidence type="ECO:0000256" key="10">
    <source>
        <dbReference type="ARBA" id="ARBA00060112"/>
    </source>
</evidence>
<evidence type="ECO:0000256" key="4">
    <source>
        <dbReference type="ARBA" id="ARBA00022723"/>
    </source>
</evidence>
<evidence type="ECO:0000259" key="14">
    <source>
        <dbReference type="PROSITE" id="PS51184"/>
    </source>
</evidence>
<evidence type="ECO:0000256" key="7">
    <source>
        <dbReference type="ARBA" id="ARBA00023002"/>
    </source>
</evidence>
<comment type="cofactor">
    <cofactor evidence="1">
        <name>Fe(2+)</name>
        <dbReference type="ChEBI" id="CHEBI:29033"/>
    </cofactor>
</comment>
<dbReference type="PANTHER" id="PTHR12549">
    <property type="entry name" value="JMJC DOMAIN-CONTAINING HISTONE DEMETHYLATION PROTEIN"/>
    <property type="match status" value="1"/>
</dbReference>
<comment type="caution">
    <text evidence="15">The sequence shown here is derived from an EMBL/GenBank/DDBJ whole genome shotgun (WGS) entry which is preliminary data.</text>
</comment>
<evidence type="ECO:0000256" key="12">
    <source>
        <dbReference type="SAM" id="MobiDB-lite"/>
    </source>
</evidence>
<dbReference type="STRING" id="93759.A0A1R3JDZ5"/>
<dbReference type="EMBL" id="AWUE01016300">
    <property type="protein sequence ID" value="OMO93052.1"/>
    <property type="molecule type" value="Genomic_DNA"/>
</dbReference>
<dbReference type="Gene3D" id="2.60.120.650">
    <property type="entry name" value="Cupin"/>
    <property type="match status" value="1"/>
</dbReference>
<evidence type="ECO:0000259" key="13">
    <source>
        <dbReference type="PROSITE" id="PS50089"/>
    </source>
</evidence>
<dbReference type="InterPro" id="IPR003347">
    <property type="entry name" value="JmjC_dom"/>
</dbReference>
<dbReference type="OrthoDB" id="1667110at2759"/>
<dbReference type="GO" id="GO:0016491">
    <property type="term" value="F:oxidoreductase activity"/>
    <property type="evidence" value="ECO:0007669"/>
    <property type="project" value="UniProtKB-KW"/>
</dbReference>
<organism evidence="15 16">
    <name type="scientific">Corchorus olitorius</name>
    <dbReference type="NCBI Taxonomy" id="93759"/>
    <lineage>
        <taxon>Eukaryota</taxon>
        <taxon>Viridiplantae</taxon>
        <taxon>Streptophyta</taxon>
        <taxon>Embryophyta</taxon>
        <taxon>Tracheophyta</taxon>
        <taxon>Spermatophyta</taxon>
        <taxon>Magnoliopsida</taxon>
        <taxon>eudicotyledons</taxon>
        <taxon>Gunneridae</taxon>
        <taxon>Pentapetalae</taxon>
        <taxon>rosids</taxon>
        <taxon>malvids</taxon>
        <taxon>Malvales</taxon>
        <taxon>Malvaceae</taxon>
        <taxon>Grewioideae</taxon>
        <taxon>Apeibeae</taxon>
        <taxon>Corchorus</taxon>
    </lineage>
</organism>
<evidence type="ECO:0000256" key="11">
    <source>
        <dbReference type="PROSITE-ProRule" id="PRU00175"/>
    </source>
</evidence>
<dbReference type="GO" id="GO:0000118">
    <property type="term" value="C:histone deacetylase complex"/>
    <property type="evidence" value="ECO:0007669"/>
    <property type="project" value="TreeGrafter"/>
</dbReference>
<dbReference type="PROSITE" id="PS51184">
    <property type="entry name" value="JMJC"/>
    <property type="match status" value="1"/>
</dbReference>
<feature type="region of interest" description="Disordered" evidence="12">
    <location>
        <begin position="1"/>
        <end position="79"/>
    </location>
</feature>
<keyword evidence="9" id="KW-0539">Nucleus</keyword>
<dbReference type="PROSITE" id="PS50089">
    <property type="entry name" value="ZF_RING_2"/>
    <property type="match status" value="1"/>
</dbReference>
<name>A0A1R3JDZ5_9ROSI</name>
<evidence type="ECO:0000313" key="16">
    <source>
        <dbReference type="Proteomes" id="UP000187203"/>
    </source>
</evidence>